<keyword evidence="2" id="KW-1185">Reference proteome</keyword>
<gene>
    <name evidence="1" type="ORF">N7U66_18635</name>
</gene>
<dbReference type="EMBL" id="CP113088">
    <property type="protein sequence ID" value="WAC01858.1"/>
    <property type="molecule type" value="Genomic_DNA"/>
</dbReference>
<proteinExistence type="predicted"/>
<accession>A0A9E8MUM8</accession>
<evidence type="ECO:0000313" key="2">
    <source>
        <dbReference type="Proteomes" id="UP001164705"/>
    </source>
</evidence>
<name>A0A9E8MUM8_9FLAO</name>
<dbReference type="AlphaFoldDB" id="A0A9E8MUM8"/>
<dbReference type="Proteomes" id="UP001164705">
    <property type="component" value="Chromosome"/>
</dbReference>
<dbReference type="KEGG" id="lnu:N7U66_18635"/>
<dbReference type="RefSeq" id="WP_267676456.1">
    <property type="nucleotide sequence ID" value="NZ_CP113088.1"/>
</dbReference>
<reference evidence="1" key="1">
    <citation type="submission" date="2022-11" db="EMBL/GenBank/DDBJ databases">
        <title>Lacinutrix neustonica HL-RS19T sp. nov., isolated from the surface microlayer sample of brackish Lake Shihwa.</title>
        <authorList>
            <person name="Choi J.Y."/>
            <person name="Hwang C.Y."/>
        </authorList>
    </citation>
    <scope>NUCLEOTIDE SEQUENCE</scope>
    <source>
        <strain evidence="1">HL-RS19</strain>
    </source>
</reference>
<organism evidence="1 2">
    <name type="scientific">Lacinutrix neustonica</name>
    <dbReference type="NCBI Taxonomy" id="2980107"/>
    <lineage>
        <taxon>Bacteria</taxon>
        <taxon>Pseudomonadati</taxon>
        <taxon>Bacteroidota</taxon>
        <taxon>Flavobacteriia</taxon>
        <taxon>Flavobacteriales</taxon>
        <taxon>Flavobacteriaceae</taxon>
        <taxon>Lacinutrix</taxon>
    </lineage>
</organism>
<sequence>MMISGDTTGFNYTHYLTLAEAQSGMNPVTPFPFTNTSNPQTIYVRIENQTTGCFITAEYTLEVTATDIGNTDLSECDNDYDGLTAFTLSDADPLILTNVPQGSTVAYYETASDAQFEINQLPRQLYQFNTFLANYFYSCGKCKRLFWYC</sequence>
<protein>
    <submittedName>
        <fullName evidence="1">Uncharacterized protein</fullName>
    </submittedName>
</protein>
<evidence type="ECO:0000313" key="1">
    <source>
        <dbReference type="EMBL" id="WAC01858.1"/>
    </source>
</evidence>